<gene>
    <name evidence="1" type="ORF">DOZ80_03070</name>
</gene>
<name>A0A327NEH7_PSEFL</name>
<accession>A0A327NEH7</accession>
<reference evidence="1 2" key="1">
    <citation type="submission" date="2018-06" db="EMBL/GenBank/DDBJ databases">
        <authorList>
            <person name="Zhirakovskaya E."/>
        </authorList>
    </citation>
    <scope>NUCLEOTIDE SEQUENCE [LARGE SCALE GENOMIC DNA]</scope>
    <source>
        <strain evidence="1 2">LY3</strain>
    </source>
</reference>
<dbReference type="AlphaFoldDB" id="A0A327NEH7"/>
<dbReference type="Proteomes" id="UP000249493">
    <property type="component" value="Unassembled WGS sequence"/>
</dbReference>
<protein>
    <submittedName>
        <fullName evidence="1">Uncharacterized protein</fullName>
    </submittedName>
</protein>
<organism evidence="1 2">
    <name type="scientific">Pseudomonas fluorescens</name>
    <dbReference type="NCBI Taxonomy" id="294"/>
    <lineage>
        <taxon>Bacteria</taxon>
        <taxon>Pseudomonadati</taxon>
        <taxon>Pseudomonadota</taxon>
        <taxon>Gammaproteobacteria</taxon>
        <taxon>Pseudomonadales</taxon>
        <taxon>Pseudomonadaceae</taxon>
        <taxon>Pseudomonas</taxon>
    </lineage>
</organism>
<sequence>MEEAHLSNHHYSLAIPGIVEHLPLPIDHQSLSKALLKIGEHPVLLARLLDAPTSMMLEHYIDQYSALKLHQAWHARKALEAASLHLSSLNLPSRLAPNLCSVQLPLTSPITKQRLALDIQTRTLSTQACFFRTETKLLLCLTHARSQGVSLVGRDQLTITLKSTADCVDQVLSRLEENTSVKLINSNVMLSNEYYLESSLHDALTQIESYELPPQFYHYEIDDCVERLSLQRKESSNSLISTAIHQCLNNRISTVYASPAMMLHDLLPLLSLASQQLFNSRPIIISPAAYCIEQDAKPYGTVVALAHLKSYRFRPDDTIIIALDADTYSKCEFLTLLRGVTASHRLLIHGTSYSGLPDFVSKVQYLISHAYPFITLNDSSLANRALYPVTHVATGDEKPSTRVYFDIDLHYLFILLIRAKAIAFVPSTRQALKLSKLLHTRRKRTTGPSIRACDKEFFTGDRIIFLGPQAPLDFEINPIGIILSVQETNVLIDFSGTYLPITAATFINSNPNHCYFLSIEQFKRTRTERSIVILPKNGQPNPHYMQLANLRSNTTIGVTYGINNLTITSPKTLPIANQTMMNIIPRLGKT</sequence>
<evidence type="ECO:0000313" key="1">
    <source>
        <dbReference type="EMBL" id="RAI72536.1"/>
    </source>
</evidence>
<evidence type="ECO:0000313" key="2">
    <source>
        <dbReference type="Proteomes" id="UP000249493"/>
    </source>
</evidence>
<dbReference type="RefSeq" id="WP_111280161.1">
    <property type="nucleotide sequence ID" value="NZ_QLIN01000001.1"/>
</dbReference>
<comment type="caution">
    <text evidence="1">The sequence shown here is derived from an EMBL/GenBank/DDBJ whole genome shotgun (WGS) entry which is preliminary data.</text>
</comment>
<dbReference type="EMBL" id="QLIN01000001">
    <property type="protein sequence ID" value="RAI72536.1"/>
    <property type="molecule type" value="Genomic_DNA"/>
</dbReference>
<proteinExistence type="predicted"/>